<sequence length="85" mass="10174">MHKSNKNQSKAKANREKERNEGLQSKNNQSRVEDYQALISENGNFFKFWERDEQAGREAKRRILQRKHDQSRSWSLTLCGFLRFS</sequence>
<feature type="compositionally biased region" description="Low complexity" evidence="1">
    <location>
        <begin position="1"/>
        <end position="11"/>
    </location>
</feature>
<evidence type="ECO:0000256" key="1">
    <source>
        <dbReference type="SAM" id="MobiDB-lite"/>
    </source>
</evidence>
<proteinExistence type="predicted"/>
<reference evidence="2" key="1">
    <citation type="submission" date="2023-03" db="UniProtKB">
        <authorList>
            <consortium name="EnsemblPlants"/>
        </authorList>
    </citation>
    <scope>IDENTIFICATION</scope>
</reference>
<protein>
    <submittedName>
        <fullName evidence="2">Uncharacterized protein</fullName>
    </submittedName>
</protein>
<accession>A0A9I9CMK1</accession>
<evidence type="ECO:0000313" key="2">
    <source>
        <dbReference type="EnsemblPlants" id="MELO3C005878.2.1"/>
    </source>
</evidence>
<organism evidence="2">
    <name type="scientific">Cucumis melo</name>
    <name type="common">Muskmelon</name>
    <dbReference type="NCBI Taxonomy" id="3656"/>
    <lineage>
        <taxon>Eukaryota</taxon>
        <taxon>Viridiplantae</taxon>
        <taxon>Streptophyta</taxon>
        <taxon>Embryophyta</taxon>
        <taxon>Tracheophyta</taxon>
        <taxon>Spermatophyta</taxon>
        <taxon>Magnoliopsida</taxon>
        <taxon>eudicotyledons</taxon>
        <taxon>Gunneridae</taxon>
        <taxon>Pentapetalae</taxon>
        <taxon>rosids</taxon>
        <taxon>fabids</taxon>
        <taxon>Cucurbitales</taxon>
        <taxon>Cucurbitaceae</taxon>
        <taxon>Benincaseae</taxon>
        <taxon>Cucumis</taxon>
    </lineage>
</organism>
<dbReference type="Gramene" id="MELO3C005878.2.1">
    <property type="protein sequence ID" value="MELO3C005878.2.1"/>
    <property type="gene ID" value="MELO3C005878.2"/>
</dbReference>
<name>A0A9I9CMK1_CUCME</name>
<dbReference type="EnsemblPlants" id="MELO3C005878.2.1">
    <property type="protein sequence ID" value="MELO3C005878.2.1"/>
    <property type="gene ID" value="MELO3C005878.2"/>
</dbReference>
<feature type="region of interest" description="Disordered" evidence="1">
    <location>
        <begin position="1"/>
        <end position="32"/>
    </location>
</feature>
<dbReference type="AlphaFoldDB" id="A0A9I9CMK1"/>